<dbReference type="FunFam" id="2.160.20.60:FF:000001">
    <property type="entry name" value="Glutamate synthase, large subunit"/>
    <property type="match status" value="1"/>
</dbReference>
<evidence type="ECO:0000256" key="2">
    <source>
        <dbReference type="ARBA" id="ARBA00001927"/>
    </source>
</evidence>
<dbReference type="InterPro" id="IPR036485">
    <property type="entry name" value="Glu_synth_asu_C_sf"/>
</dbReference>
<keyword evidence="13" id="KW-0411">Iron-sulfur</keyword>
<gene>
    <name evidence="19" type="primary">gltB</name>
    <name evidence="19" type="ORF">G6045_09415</name>
</gene>
<keyword evidence="9" id="KW-0274">FAD</keyword>
<evidence type="ECO:0000256" key="5">
    <source>
        <dbReference type="ARBA" id="ARBA00022605"/>
    </source>
</evidence>
<comment type="similarity">
    <text evidence="4">Belongs to the glutamate synthase family.</text>
</comment>
<dbReference type="CDD" id="cd00713">
    <property type="entry name" value="GltS"/>
    <property type="match status" value="1"/>
</dbReference>
<evidence type="ECO:0000256" key="16">
    <source>
        <dbReference type="ARBA" id="ARBA00029440"/>
    </source>
</evidence>
<evidence type="ECO:0000256" key="1">
    <source>
        <dbReference type="ARBA" id="ARBA00001917"/>
    </source>
</evidence>
<keyword evidence="6" id="KW-0285">Flavoprotein</keyword>
<dbReference type="SUPFAM" id="SSF51395">
    <property type="entry name" value="FMN-linked oxidoreductases"/>
    <property type="match status" value="1"/>
</dbReference>
<evidence type="ECO:0000313" key="19">
    <source>
        <dbReference type="EMBL" id="NGO75889.1"/>
    </source>
</evidence>
<evidence type="ECO:0000256" key="17">
    <source>
        <dbReference type="SAM" id="MobiDB-lite"/>
    </source>
</evidence>
<dbReference type="InterPro" id="IPR006982">
    <property type="entry name" value="Glu_synth_centr_N"/>
</dbReference>
<evidence type="ECO:0000256" key="4">
    <source>
        <dbReference type="ARBA" id="ARBA00009716"/>
    </source>
</evidence>
<evidence type="ECO:0000313" key="20">
    <source>
        <dbReference type="Proteomes" id="UP000481109"/>
    </source>
</evidence>
<dbReference type="FunFam" id="3.20.20.70:FF:000053">
    <property type="entry name" value="Glutamate synthase large subunit"/>
    <property type="match status" value="1"/>
</dbReference>
<dbReference type="InterPro" id="IPR013785">
    <property type="entry name" value="Aldolase_TIM"/>
</dbReference>
<comment type="cofactor">
    <cofactor evidence="1">
        <name>FMN</name>
        <dbReference type="ChEBI" id="CHEBI:58210"/>
    </cofactor>
</comment>
<dbReference type="EMBL" id="JAAKZW010000022">
    <property type="protein sequence ID" value="NGO75889.1"/>
    <property type="molecule type" value="Genomic_DNA"/>
</dbReference>
<keyword evidence="14" id="KW-0314">Glutamate biosynthesis</keyword>
<feature type="domain" description="Glutamine amidotransferase type-2" evidence="18">
    <location>
        <begin position="28"/>
        <end position="412"/>
    </location>
</feature>
<comment type="caution">
    <text evidence="19">The sequence shown here is derived from an EMBL/GenBank/DDBJ whole genome shotgun (WGS) entry which is preliminary data.</text>
</comment>
<dbReference type="GO" id="GO:0046872">
    <property type="term" value="F:metal ion binding"/>
    <property type="evidence" value="ECO:0007669"/>
    <property type="project" value="UniProtKB-KW"/>
</dbReference>
<sequence>MRSDAWSPMDGRPAQQGMYDPRNEHDACGVGFVATLTGVASHQLVEQALTVLRNLEHRGATGSEPDSGDGAGILCQVPDAFLREVTAFELPEAGAYAVGIAFLPVEGADETAEKIEGIAAEEGLNVLGWREVPVAPELLGASARSTMPVFRQLFVADGESEGIALDRKAFALRKRAEREAATYFPSFSARTIVYKGMLTTGQLEPFFPDLSDRRFASALALVHSRFSTNTFPSWPLAHPYRFVAHNGEINTVKGNRNWMTARESQLASDLFGSEQLQRIFPICTPDASDSASFDEVLELLHLGGRSLPHSVLMMIPEAWENHASMDPARRAFYQYHSTLMEPWDGPACVTFTDGTQVGAVLDRNGLRPGRYWVTDEGLVVLGSEVGVLDIDPAKVVRKGRLQPGRMFLVDTAEHRIIEDDEIKSALAAEHPYADWLEAGEIELSDLPEREHIVHTHASVTRRQQTFGYTEEELRILLTPMAKSGAEPIGSMGTDSPIAALSERPRLIFDYFTQLFAQVTNPPLDAIREELVTSLLSSLGPGSNLLDPQASSCRSVTLPFPVIDNDELAKLIHINADGDMPGMKAVTLSGLYRVSGGGETLAARIEEICAEADDAIEGGARLIVLSDRHSDAEHAPIPSLLLTAAVHHHLIRTKQRTQVGLLVEAGDVREVHHVALLIGFGAAAVNPYLAMESVEDLVRAGTFLPGIEAEQAIRNLIYALGKGVLKVMSKMGISTVASYRGAQVFEAVGLEQAFVDKYFNGTTSKIGGVGIDVIAKEVAARHAKAYPASGVPSAHRALEIGGEYQWRREGEPHLFDPDTVFRLQHASRNRRYDIFKQYTSRVDEQSQRLMTLRGLFGFNSGRPSISIDEVEPVSEIVKRFSTGAMSYGSISKEAHETLAIAMNQLGGKSNTGEGGEDSERLYDPARRSSIKQVASGRFGVTSEYLVNADDIQIKMAQGAKPGEGGQLPGPKVYPWVAKTRHSTPGVGLISPPPHHDIYSIEDLAQLIHDLKNANPSARIHVKLVSEVGVGTVAAGVSKAHADVVLISGHDGGTGASPLTSLKHAGGPWELGLAETQQTLLLNGLRDRIVVQTDGQLKTGRDVVIAALLGAEEFGFATAPLVVSGCVMMRVCHLDTCPVGIATQNPVLRERFTGKAEYIVNFFEFIAEEVREILAELGFRTIEEAVGHAELLDTERAVQHWKAQGLDLEPLFHVPDLPEGAVRHQLISQDHGLEKALDNELIKLAADALAVDSVEAAQPVRAQVAIRNINRTVGTMLGHEVTKRFGGAGLPDDTIDITFTGSAGQSFGAFVPRGVTLRLEGDANDYVGKGLSGGRVIVRPDRAADHLAEYSTIAGNTIAYGATGGEIFLRGRTGERFCVRNSGALVVSEGVGDHGCEYMTGGQAVVLGETGRNFAAGMSGGTAYVIDLDRDNVNAGNLAAVEEPSDADKQWLHDVVRRHAEETGSTVAEKLLVDWDASAQRFTKIIPQTYKAVLAAKDAAERAGLSESEITEKMMEAATNG</sequence>
<dbReference type="GO" id="GO:0051538">
    <property type="term" value="F:3 iron, 4 sulfur cluster binding"/>
    <property type="evidence" value="ECO:0007669"/>
    <property type="project" value="UniProtKB-KW"/>
</dbReference>
<dbReference type="PANTHER" id="PTHR11938">
    <property type="entry name" value="FAD NADPH DEHYDROGENASE/OXIDOREDUCTASE"/>
    <property type="match status" value="1"/>
</dbReference>
<dbReference type="SUPFAM" id="SSF69336">
    <property type="entry name" value="Alpha subunit of glutamate synthase, C-terminal domain"/>
    <property type="match status" value="1"/>
</dbReference>
<proteinExistence type="inferred from homology"/>
<evidence type="ECO:0000256" key="13">
    <source>
        <dbReference type="ARBA" id="ARBA00023014"/>
    </source>
</evidence>
<dbReference type="Pfam" id="PF00310">
    <property type="entry name" value="GATase_2"/>
    <property type="match status" value="1"/>
</dbReference>
<name>A0A6G4XEC2_9ACTN</name>
<keyword evidence="8" id="KW-0479">Metal-binding</keyword>
<dbReference type="EC" id="1.4.1.13" evidence="19"/>
<dbReference type="PANTHER" id="PTHR11938:SF133">
    <property type="entry name" value="GLUTAMATE SYNTHASE (NADH)"/>
    <property type="match status" value="1"/>
</dbReference>
<dbReference type="PROSITE" id="PS51278">
    <property type="entry name" value="GATASE_TYPE_2"/>
    <property type="match status" value="1"/>
</dbReference>
<evidence type="ECO:0000256" key="7">
    <source>
        <dbReference type="ARBA" id="ARBA00022643"/>
    </source>
</evidence>
<evidence type="ECO:0000256" key="8">
    <source>
        <dbReference type="ARBA" id="ARBA00022723"/>
    </source>
</evidence>
<comment type="cofactor">
    <cofactor evidence="3">
        <name>FAD</name>
        <dbReference type="ChEBI" id="CHEBI:57692"/>
    </cofactor>
</comment>
<keyword evidence="12" id="KW-0408">Iron</keyword>
<dbReference type="NCBIfam" id="NF008730">
    <property type="entry name" value="PRK11750.1"/>
    <property type="match status" value="1"/>
</dbReference>
<dbReference type="InterPro" id="IPR029055">
    <property type="entry name" value="Ntn_hydrolases_N"/>
</dbReference>
<keyword evidence="11 19" id="KW-0560">Oxidoreductase</keyword>
<dbReference type="SUPFAM" id="SSF56235">
    <property type="entry name" value="N-terminal nucleophile aminohydrolases (Ntn hydrolases)"/>
    <property type="match status" value="1"/>
</dbReference>
<reference evidence="19 20" key="1">
    <citation type="submission" date="2020-02" db="EMBL/GenBank/DDBJ databases">
        <title>Whole-genome analyses of novel actinobacteria.</title>
        <authorList>
            <person name="Sahin N."/>
            <person name="Tokatli A."/>
        </authorList>
    </citation>
    <scope>NUCLEOTIDE SEQUENCE [LARGE SCALE GENOMIC DNA]</scope>
    <source>
        <strain evidence="19 20">YC504</strain>
    </source>
</reference>
<dbReference type="CDD" id="cd00982">
    <property type="entry name" value="gltB_C"/>
    <property type="match status" value="1"/>
</dbReference>
<dbReference type="FunFam" id="3.20.20.70:FF:000031">
    <property type="entry name" value="Glutamate synthase 1 [NADH]"/>
    <property type="match status" value="1"/>
</dbReference>
<dbReference type="Pfam" id="PF04898">
    <property type="entry name" value="Glu_syn_central"/>
    <property type="match status" value="1"/>
</dbReference>
<dbReference type="Gene3D" id="2.160.20.60">
    <property type="entry name" value="Glutamate synthase, alpha subunit, C-terminal domain"/>
    <property type="match status" value="1"/>
</dbReference>
<keyword evidence="20" id="KW-1185">Reference proteome</keyword>
<dbReference type="InterPro" id="IPR002932">
    <property type="entry name" value="Glu_synthdom"/>
</dbReference>
<keyword evidence="5" id="KW-0028">Amino-acid biosynthesis</keyword>
<dbReference type="Gene3D" id="3.60.20.10">
    <property type="entry name" value="Glutamine Phosphoribosylpyrophosphate, subunit 1, domain 1"/>
    <property type="match status" value="1"/>
</dbReference>
<dbReference type="RefSeq" id="WP_165331401.1">
    <property type="nucleotide sequence ID" value="NZ_JAAKZW010000022.1"/>
</dbReference>
<evidence type="ECO:0000256" key="3">
    <source>
        <dbReference type="ARBA" id="ARBA00001974"/>
    </source>
</evidence>
<comment type="cofactor">
    <cofactor evidence="2">
        <name>[3Fe-4S] cluster</name>
        <dbReference type="ChEBI" id="CHEBI:21137"/>
    </cofactor>
</comment>
<comment type="pathway">
    <text evidence="16">Amino-acid biosynthesis.</text>
</comment>
<keyword evidence="15" id="KW-0003">3Fe-4S</keyword>
<dbReference type="InterPro" id="IPR002489">
    <property type="entry name" value="Glu_synth_asu_C"/>
</dbReference>
<dbReference type="Proteomes" id="UP000481109">
    <property type="component" value="Unassembled WGS sequence"/>
</dbReference>
<dbReference type="InterPro" id="IPR017932">
    <property type="entry name" value="GATase_2_dom"/>
</dbReference>
<evidence type="ECO:0000259" key="18">
    <source>
        <dbReference type="PROSITE" id="PS51278"/>
    </source>
</evidence>
<feature type="region of interest" description="Disordered" evidence="17">
    <location>
        <begin position="1"/>
        <end position="22"/>
    </location>
</feature>
<dbReference type="GO" id="GO:0004355">
    <property type="term" value="F:glutamate synthase (NADPH) activity"/>
    <property type="evidence" value="ECO:0007669"/>
    <property type="project" value="UniProtKB-EC"/>
</dbReference>
<dbReference type="InterPro" id="IPR050711">
    <property type="entry name" value="ET-N_metabolism_enzyme"/>
</dbReference>
<evidence type="ECO:0000256" key="9">
    <source>
        <dbReference type="ARBA" id="ARBA00022827"/>
    </source>
</evidence>
<protein>
    <submittedName>
        <fullName evidence="19">Glutamate synthase large subunit</fullName>
        <ecNumber evidence="19">1.4.1.13</ecNumber>
    </submittedName>
</protein>
<dbReference type="FunFam" id="3.60.20.10:FF:000001">
    <property type="entry name" value="Glutamate synthase, large subunit"/>
    <property type="match status" value="1"/>
</dbReference>
<dbReference type="Pfam" id="PF01645">
    <property type="entry name" value="Glu_synthase"/>
    <property type="match status" value="1"/>
</dbReference>
<evidence type="ECO:0000256" key="14">
    <source>
        <dbReference type="ARBA" id="ARBA00023164"/>
    </source>
</evidence>
<evidence type="ECO:0000256" key="6">
    <source>
        <dbReference type="ARBA" id="ARBA00022630"/>
    </source>
</evidence>
<dbReference type="GO" id="GO:0006537">
    <property type="term" value="P:glutamate biosynthetic process"/>
    <property type="evidence" value="ECO:0007669"/>
    <property type="project" value="UniProtKB-KW"/>
</dbReference>
<dbReference type="Gene3D" id="3.20.20.70">
    <property type="entry name" value="Aldolase class I"/>
    <property type="match status" value="2"/>
</dbReference>
<accession>A0A6G4XEC2</accession>
<keyword evidence="10" id="KW-0315">Glutamine amidotransferase</keyword>
<evidence type="ECO:0000256" key="12">
    <source>
        <dbReference type="ARBA" id="ARBA00023004"/>
    </source>
</evidence>
<dbReference type="CDD" id="cd02808">
    <property type="entry name" value="GltS_FMN"/>
    <property type="match status" value="1"/>
</dbReference>
<dbReference type="GO" id="GO:0019676">
    <property type="term" value="P:ammonia assimilation cycle"/>
    <property type="evidence" value="ECO:0007669"/>
    <property type="project" value="TreeGrafter"/>
</dbReference>
<evidence type="ECO:0000256" key="15">
    <source>
        <dbReference type="ARBA" id="ARBA00023291"/>
    </source>
</evidence>
<evidence type="ECO:0000256" key="10">
    <source>
        <dbReference type="ARBA" id="ARBA00022962"/>
    </source>
</evidence>
<dbReference type="Pfam" id="PF01493">
    <property type="entry name" value="GXGXG"/>
    <property type="match status" value="1"/>
</dbReference>
<organism evidence="19 20">
    <name type="scientific">Streptomyces mesophilus</name>
    <dbReference type="NCBI Taxonomy" id="1775132"/>
    <lineage>
        <taxon>Bacteria</taxon>
        <taxon>Bacillati</taxon>
        <taxon>Actinomycetota</taxon>
        <taxon>Actinomycetes</taxon>
        <taxon>Kitasatosporales</taxon>
        <taxon>Streptomycetaceae</taxon>
        <taxon>Streptomyces</taxon>
    </lineage>
</organism>
<evidence type="ECO:0000256" key="11">
    <source>
        <dbReference type="ARBA" id="ARBA00023002"/>
    </source>
</evidence>
<keyword evidence="7" id="KW-0288">FMN</keyword>